<accession>A0A9X3CRB9</accession>
<protein>
    <submittedName>
        <fullName evidence="6">Chitin disaccharide deacetylase</fullName>
        <ecNumber evidence="6">3.5.1.105</ecNumber>
    </submittedName>
</protein>
<dbReference type="NCBIfam" id="NF002559">
    <property type="entry name" value="PRK02134.1"/>
    <property type="match status" value="1"/>
</dbReference>
<dbReference type="SUPFAM" id="SSF88713">
    <property type="entry name" value="Glycoside hydrolase/deacetylase"/>
    <property type="match status" value="1"/>
</dbReference>
<dbReference type="Gene3D" id="3.20.20.370">
    <property type="entry name" value="Glycoside hydrolase/deacetylase"/>
    <property type="match status" value="1"/>
</dbReference>
<keyword evidence="3 6" id="KW-0378">Hydrolase</keyword>
<comment type="cofactor">
    <cofactor evidence="1">
        <name>Mg(2+)</name>
        <dbReference type="ChEBI" id="CHEBI:18420"/>
    </cofactor>
</comment>
<evidence type="ECO:0000256" key="1">
    <source>
        <dbReference type="ARBA" id="ARBA00001946"/>
    </source>
</evidence>
<sequence>MKLIFNADDYGLCRKVNEGIIDSHLNGVVSSTTMMVAMPGESDALLRLKQAPELSVGIHLRLTAGSPMSSNYPLVNENGLFLSYQQLMVTITPEHKADIYKELRRQIEHFLNYDIQLSHIDSHHHVHLHPVVHEVVKKLSEEFGVPYRAQPELKQYLFTDGFYDVTATLDWLIPNLRKWALSHSVVEVMCHPGIADKELVSMSSYSTCREHELEVLKSAELRSLLTSNAITLSNYSAVV</sequence>
<keyword evidence="7" id="KW-1185">Reference proteome</keyword>
<evidence type="ECO:0000256" key="3">
    <source>
        <dbReference type="ARBA" id="ARBA00022801"/>
    </source>
</evidence>
<comment type="caution">
    <text evidence="6">The sequence shown here is derived from an EMBL/GenBank/DDBJ whole genome shotgun (WGS) entry which is preliminary data.</text>
</comment>
<evidence type="ECO:0000313" key="7">
    <source>
        <dbReference type="Proteomes" id="UP001155587"/>
    </source>
</evidence>
<dbReference type="GO" id="GO:0005975">
    <property type="term" value="P:carbohydrate metabolic process"/>
    <property type="evidence" value="ECO:0007669"/>
    <property type="project" value="InterPro"/>
</dbReference>
<dbReference type="PANTHER" id="PTHR31609">
    <property type="entry name" value="YDJC DEACETYLASE FAMILY MEMBER"/>
    <property type="match status" value="1"/>
</dbReference>
<gene>
    <name evidence="6" type="primary">chbG</name>
    <name evidence="6" type="ORF">MD535_20270</name>
</gene>
<evidence type="ECO:0000313" key="6">
    <source>
        <dbReference type="EMBL" id="MCW8348326.1"/>
    </source>
</evidence>
<proteinExistence type="predicted"/>
<dbReference type="GO" id="GO:0019213">
    <property type="term" value="F:deacetylase activity"/>
    <property type="evidence" value="ECO:0007669"/>
    <property type="project" value="TreeGrafter"/>
</dbReference>
<name>A0A9X3CRB9_9VIBR</name>
<dbReference type="GO" id="GO:0046872">
    <property type="term" value="F:metal ion binding"/>
    <property type="evidence" value="ECO:0007669"/>
    <property type="project" value="UniProtKB-KW"/>
</dbReference>
<dbReference type="GO" id="GO:0036311">
    <property type="term" value="F:chitin disaccharide deacetylase activity"/>
    <property type="evidence" value="ECO:0007669"/>
    <property type="project" value="UniProtKB-EC"/>
</dbReference>
<organism evidence="6 7">
    <name type="scientific">Vibrio qingdaonensis</name>
    <dbReference type="NCBI Taxonomy" id="2829491"/>
    <lineage>
        <taxon>Bacteria</taxon>
        <taxon>Pseudomonadati</taxon>
        <taxon>Pseudomonadota</taxon>
        <taxon>Gammaproteobacteria</taxon>
        <taxon>Vibrionales</taxon>
        <taxon>Vibrionaceae</taxon>
        <taxon>Vibrio</taxon>
    </lineage>
</organism>
<evidence type="ECO:0000256" key="2">
    <source>
        <dbReference type="ARBA" id="ARBA00022723"/>
    </source>
</evidence>
<dbReference type="AlphaFoldDB" id="A0A9X3CRB9"/>
<dbReference type="RefSeq" id="WP_265676850.1">
    <property type="nucleotide sequence ID" value="NZ_JAKRRY010000036.1"/>
</dbReference>
<keyword evidence="2" id="KW-0479">Metal-binding</keyword>
<keyword evidence="4" id="KW-0460">Magnesium</keyword>
<dbReference type="InterPro" id="IPR006879">
    <property type="entry name" value="YdjC-like"/>
</dbReference>
<evidence type="ECO:0000256" key="4">
    <source>
        <dbReference type="ARBA" id="ARBA00022842"/>
    </source>
</evidence>
<dbReference type="Pfam" id="PF04794">
    <property type="entry name" value="YdjC"/>
    <property type="match status" value="1"/>
</dbReference>
<dbReference type="Proteomes" id="UP001155587">
    <property type="component" value="Unassembled WGS sequence"/>
</dbReference>
<keyword evidence="5" id="KW-0119">Carbohydrate metabolism</keyword>
<dbReference type="PANTHER" id="PTHR31609:SF1">
    <property type="entry name" value="CARBOHYDRATE DEACETYLASE"/>
    <property type="match status" value="1"/>
</dbReference>
<reference evidence="6" key="1">
    <citation type="submission" date="2022-02" db="EMBL/GenBank/DDBJ databases">
        <title>Vibrio sp. nov, a new bacterium isolated from seawater.</title>
        <authorList>
            <person name="Yuan Y."/>
        </authorList>
    </citation>
    <scope>NUCLEOTIDE SEQUENCE</scope>
    <source>
        <strain evidence="6">ZSDZ65</strain>
    </source>
</reference>
<dbReference type="EMBL" id="JAKRRY010000036">
    <property type="protein sequence ID" value="MCW8348326.1"/>
    <property type="molecule type" value="Genomic_DNA"/>
</dbReference>
<dbReference type="EC" id="3.5.1.105" evidence="6"/>
<evidence type="ECO:0000256" key="5">
    <source>
        <dbReference type="ARBA" id="ARBA00023277"/>
    </source>
</evidence>
<dbReference type="InterPro" id="IPR011330">
    <property type="entry name" value="Glyco_hydro/deAcase_b/a-brl"/>
</dbReference>